<sequence>MNNMKPIEILLVEDNEDDIILTKEAFEENRLTNKLNIVKNGMDALRYLKRDAPYSKAVKPNIVLLDINLPEMSGIEVLQKIKSEDDLKDIPVVILTTSNLERDIVKSYKLHANCYINKPVNLNDFFEIIKVFGKFWFSIVTLPDKK</sequence>
<dbReference type="Gene3D" id="3.40.50.2300">
    <property type="match status" value="1"/>
</dbReference>
<dbReference type="Proteomes" id="UP000320776">
    <property type="component" value="Chromosome"/>
</dbReference>
<dbReference type="CDD" id="cd17557">
    <property type="entry name" value="REC_Rcp-like"/>
    <property type="match status" value="1"/>
</dbReference>
<dbReference type="PANTHER" id="PTHR44520">
    <property type="entry name" value="RESPONSE REGULATOR RCP1-RELATED"/>
    <property type="match status" value="1"/>
</dbReference>
<dbReference type="Pfam" id="PF00072">
    <property type="entry name" value="Response_reg"/>
    <property type="match status" value="1"/>
</dbReference>
<dbReference type="AlphaFoldDB" id="A0A517DQK0"/>
<dbReference type="RefSeq" id="WP_211367470.1">
    <property type="nucleotide sequence ID" value="NZ_CP036259.1"/>
</dbReference>
<dbReference type="GO" id="GO:0000160">
    <property type="term" value="P:phosphorelay signal transduction system"/>
    <property type="evidence" value="ECO:0007669"/>
    <property type="project" value="InterPro"/>
</dbReference>
<dbReference type="InterPro" id="IPR052893">
    <property type="entry name" value="TCS_response_regulator"/>
</dbReference>
<dbReference type="InterPro" id="IPR001789">
    <property type="entry name" value="Sig_transdc_resp-reg_receiver"/>
</dbReference>
<dbReference type="EMBL" id="CP036259">
    <property type="protein sequence ID" value="QDR79634.1"/>
    <property type="molecule type" value="Genomic_DNA"/>
</dbReference>
<gene>
    <name evidence="3" type="primary">rcp1_1</name>
    <name evidence="3" type="ORF">SPTER_09120</name>
</gene>
<proteinExistence type="predicted"/>
<accession>A0A517DQK0</accession>
<dbReference type="SMART" id="SM00448">
    <property type="entry name" value="REC"/>
    <property type="match status" value="1"/>
</dbReference>
<keyword evidence="4" id="KW-1185">Reference proteome</keyword>
<dbReference type="SUPFAM" id="SSF52172">
    <property type="entry name" value="CheY-like"/>
    <property type="match status" value="1"/>
</dbReference>
<dbReference type="PROSITE" id="PS50110">
    <property type="entry name" value="RESPONSE_REGULATORY"/>
    <property type="match status" value="1"/>
</dbReference>
<dbReference type="PANTHER" id="PTHR44520:SF2">
    <property type="entry name" value="RESPONSE REGULATOR RCP1"/>
    <property type="match status" value="1"/>
</dbReference>
<protein>
    <submittedName>
        <fullName evidence="3">Response regulator rcp1</fullName>
    </submittedName>
</protein>
<keyword evidence="1" id="KW-0597">Phosphoprotein</keyword>
<dbReference type="KEGG" id="sted:SPTER_09120"/>
<name>A0A517DQK0_9FIRM</name>
<evidence type="ECO:0000256" key="1">
    <source>
        <dbReference type="PROSITE-ProRule" id="PRU00169"/>
    </source>
</evidence>
<dbReference type="InterPro" id="IPR011006">
    <property type="entry name" value="CheY-like_superfamily"/>
</dbReference>
<organism evidence="3 4">
    <name type="scientific">Sporomusa termitida</name>
    <dbReference type="NCBI Taxonomy" id="2377"/>
    <lineage>
        <taxon>Bacteria</taxon>
        <taxon>Bacillati</taxon>
        <taxon>Bacillota</taxon>
        <taxon>Negativicutes</taxon>
        <taxon>Selenomonadales</taxon>
        <taxon>Sporomusaceae</taxon>
        <taxon>Sporomusa</taxon>
    </lineage>
</organism>
<evidence type="ECO:0000313" key="3">
    <source>
        <dbReference type="EMBL" id="QDR79634.1"/>
    </source>
</evidence>
<evidence type="ECO:0000259" key="2">
    <source>
        <dbReference type="PROSITE" id="PS50110"/>
    </source>
</evidence>
<reference evidence="3 4" key="1">
    <citation type="submission" date="2019-02" db="EMBL/GenBank/DDBJ databases">
        <title>Closed genome of Sporomusa termitida DSM 4440.</title>
        <authorList>
            <person name="Poehlein A."/>
            <person name="Daniel R."/>
        </authorList>
    </citation>
    <scope>NUCLEOTIDE SEQUENCE [LARGE SCALE GENOMIC DNA]</scope>
    <source>
        <strain evidence="3 4">DSM 4440</strain>
    </source>
</reference>
<evidence type="ECO:0000313" key="4">
    <source>
        <dbReference type="Proteomes" id="UP000320776"/>
    </source>
</evidence>
<feature type="modified residue" description="4-aspartylphosphate" evidence="1">
    <location>
        <position position="66"/>
    </location>
</feature>
<feature type="domain" description="Response regulatory" evidence="2">
    <location>
        <begin position="8"/>
        <end position="133"/>
    </location>
</feature>